<dbReference type="Pfam" id="PF13549">
    <property type="entry name" value="ATP-grasp_5"/>
    <property type="match status" value="1"/>
</dbReference>
<dbReference type="InterPro" id="IPR036291">
    <property type="entry name" value="NAD(P)-bd_dom_sf"/>
</dbReference>
<dbReference type="InterPro" id="IPR051538">
    <property type="entry name" value="Acyl-CoA_Synth/Transferase"/>
</dbReference>
<evidence type="ECO:0000256" key="4">
    <source>
        <dbReference type="PROSITE-ProRule" id="PRU00409"/>
    </source>
</evidence>
<dbReference type="Gene3D" id="3.30.470.20">
    <property type="entry name" value="ATP-grasp fold, B domain"/>
    <property type="match status" value="1"/>
</dbReference>
<evidence type="ECO:0000313" key="7">
    <source>
        <dbReference type="Proteomes" id="UP001553715"/>
    </source>
</evidence>
<dbReference type="Gene3D" id="3.30.1490.20">
    <property type="entry name" value="ATP-grasp fold, A domain"/>
    <property type="match status" value="1"/>
</dbReference>
<accession>A0ABV3LEJ4</accession>
<dbReference type="Pfam" id="PF13380">
    <property type="entry name" value="CoA_binding_2"/>
    <property type="match status" value="1"/>
</dbReference>
<evidence type="ECO:0000256" key="2">
    <source>
        <dbReference type="ARBA" id="ARBA00022741"/>
    </source>
</evidence>
<dbReference type="GO" id="GO:0016874">
    <property type="term" value="F:ligase activity"/>
    <property type="evidence" value="ECO:0007669"/>
    <property type="project" value="UniProtKB-KW"/>
</dbReference>
<dbReference type="Gene3D" id="3.40.50.720">
    <property type="entry name" value="NAD(P)-binding Rossmann-like Domain"/>
    <property type="match status" value="1"/>
</dbReference>
<evidence type="ECO:0000256" key="1">
    <source>
        <dbReference type="ARBA" id="ARBA00022598"/>
    </source>
</evidence>
<dbReference type="InterPro" id="IPR032875">
    <property type="entry name" value="Succ_CoA_lig_flav_dom"/>
</dbReference>
<evidence type="ECO:0000259" key="5">
    <source>
        <dbReference type="PROSITE" id="PS50975"/>
    </source>
</evidence>
<dbReference type="PROSITE" id="PS50975">
    <property type="entry name" value="ATP_GRASP"/>
    <property type="match status" value="1"/>
</dbReference>
<dbReference type="Pfam" id="PF13607">
    <property type="entry name" value="Succ_CoA_lig"/>
    <property type="match status" value="1"/>
</dbReference>
<reference evidence="6 7" key="1">
    <citation type="submission" date="2024-06" db="EMBL/GenBank/DDBJ databases">
        <title>The Natural Products Discovery Center: Release of the First 8490 Sequenced Strains for Exploring Actinobacteria Biosynthetic Diversity.</title>
        <authorList>
            <person name="Kalkreuter E."/>
            <person name="Kautsar S.A."/>
            <person name="Yang D."/>
            <person name="Bader C.D."/>
            <person name="Teijaro C.N."/>
            <person name="Fluegel L."/>
            <person name="Davis C.M."/>
            <person name="Simpson J.R."/>
            <person name="Lauterbach L."/>
            <person name="Steele A.D."/>
            <person name="Gui C."/>
            <person name="Meng S."/>
            <person name="Li G."/>
            <person name="Viehrig K."/>
            <person name="Ye F."/>
            <person name="Su P."/>
            <person name="Kiefer A.F."/>
            <person name="Nichols A."/>
            <person name="Cepeda A.J."/>
            <person name="Yan W."/>
            <person name="Fan B."/>
            <person name="Jiang Y."/>
            <person name="Adhikari A."/>
            <person name="Zheng C.-J."/>
            <person name="Schuster L."/>
            <person name="Cowan T.M."/>
            <person name="Smanski M.J."/>
            <person name="Chevrette M.G."/>
            <person name="De Carvalho L.P.S."/>
            <person name="Shen B."/>
        </authorList>
    </citation>
    <scope>NUCLEOTIDE SEQUENCE [LARGE SCALE GENOMIC DNA]</scope>
    <source>
        <strain evidence="6 7">NPDC077434</strain>
    </source>
</reference>
<dbReference type="Proteomes" id="UP001553715">
    <property type="component" value="Unassembled WGS sequence"/>
</dbReference>
<dbReference type="SUPFAM" id="SSF52210">
    <property type="entry name" value="Succinyl-CoA synthetase domains"/>
    <property type="match status" value="2"/>
</dbReference>
<dbReference type="InterPro" id="IPR013815">
    <property type="entry name" value="ATP_grasp_subdomain_1"/>
</dbReference>
<protein>
    <submittedName>
        <fullName evidence="6">Acetate--CoA ligase family protein</fullName>
    </submittedName>
</protein>
<proteinExistence type="predicted"/>
<organism evidence="6 7">
    <name type="scientific">Microbacterium profundi</name>
    <dbReference type="NCBI Taxonomy" id="450380"/>
    <lineage>
        <taxon>Bacteria</taxon>
        <taxon>Bacillati</taxon>
        <taxon>Actinomycetota</taxon>
        <taxon>Actinomycetes</taxon>
        <taxon>Micrococcales</taxon>
        <taxon>Microbacteriaceae</taxon>
        <taxon>Microbacterium</taxon>
    </lineage>
</organism>
<dbReference type="RefSeq" id="WP_366232182.1">
    <property type="nucleotide sequence ID" value="NZ_JBFBMH010000002.1"/>
</dbReference>
<keyword evidence="7" id="KW-1185">Reference proteome</keyword>
<dbReference type="SUPFAM" id="SSF56059">
    <property type="entry name" value="Glutathione synthetase ATP-binding domain-like"/>
    <property type="match status" value="1"/>
</dbReference>
<comment type="caution">
    <text evidence="6">The sequence shown here is derived from an EMBL/GenBank/DDBJ whole genome shotgun (WGS) entry which is preliminary data.</text>
</comment>
<dbReference type="Gene3D" id="3.40.50.261">
    <property type="entry name" value="Succinyl-CoA synthetase domains"/>
    <property type="match status" value="2"/>
</dbReference>
<name>A0ABV3LEJ4_9MICO</name>
<dbReference type="SUPFAM" id="SSF51735">
    <property type="entry name" value="NAD(P)-binding Rossmann-fold domains"/>
    <property type="match status" value="1"/>
</dbReference>
<dbReference type="InterPro" id="IPR003781">
    <property type="entry name" value="CoA-bd"/>
</dbReference>
<gene>
    <name evidence="6" type="ORF">AB0301_01945</name>
</gene>
<keyword evidence="1 6" id="KW-0436">Ligase</keyword>
<dbReference type="InterPro" id="IPR016102">
    <property type="entry name" value="Succinyl-CoA_synth-like"/>
</dbReference>
<keyword evidence="3 4" id="KW-0067">ATP-binding</keyword>
<evidence type="ECO:0000256" key="3">
    <source>
        <dbReference type="ARBA" id="ARBA00022840"/>
    </source>
</evidence>
<dbReference type="PANTHER" id="PTHR43334">
    <property type="entry name" value="ACETATE--COA LIGASE [ADP-FORMING]"/>
    <property type="match status" value="1"/>
</dbReference>
<dbReference type="EMBL" id="JBFBMH010000002">
    <property type="protein sequence ID" value="MEW1973835.1"/>
    <property type="molecule type" value="Genomic_DNA"/>
</dbReference>
<dbReference type="Pfam" id="PF19045">
    <property type="entry name" value="Ligase_CoA_2"/>
    <property type="match status" value="1"/>
</dbReference>
<dbReference type="InterPro" id="IPR011761">
    <property type="entry name" value="ATP-grasp"/>
</dbReference>
<feature type="domain" description="ATP-grasp" evidence="5">
    <location>
        <begin position="506"/>
        <end position="542"/>
    </location>
</feature>
<sequence>MSDDASKPSTNSDPRTHGLDAIFNPGSIAVIGASSNKLKIGGRPLHHLISYGYEGNVYPINPQHDVVQGVPAYPSLESLPEVPDLAIVAVPGGAVLKAVRECAEHGVKAVVLFSAGFAEIGEAGRRAQAELAMIAEESGMRIVGPNCIGAARMSTGVTPTFAAAIMLPRERPIRDVPHIALVSQSGAIGGHLVALAPDRGFEFDPWITTGNESDVDTADAIAYFAEQDYVSAIAVYIEGSSNGEALRKALSLARRAGKPIIILKSGVSEVGASAVASHTASLVGSDDVYDALFLQYGATRVHSVRDLLDTSYLLATGKVPAGSRVGLLTGSGGAGILMADAAAATALDVSPLPETVQAQLKKLWPPAGVANPIDMTAQVTNDPDLFASFLEAVITGAEYDTLLIWLSYLGMIEPWAGTITEALRRVRAAHPEANIIVSSMTNADSAQAFREMNIPVFDELSDMIQTAARMVRIGEMLRAPLADELIPAAGLPVIDPSATLTEDQAKLVLTEVGIPTVPDRLVTSASAARQAAEEFGYPVVLKIVSVDLPHKSEVGGVVLSIQDGDAVEAAYGRIMTGVSAAAPEARISGIIVAPMIAGGVETILGIKNDPALGMTVAVGLGGVFVEVLQDVVLRLAPFDIATAMEMIRELRGFELLDGARGTEPADINALANALSALSHFAAANASTIESIDINPFVVLPHGRGAYALDAFISPLSAQPH</sequence>
<keyword evidence="2 4" id="KW-0547">Nucleotide-binding</keyword>
<dbReference type="PANTHER" id="PTHR43334:SF1">
    <property type="entry name" value="3-HYDROXYPROPIONATE--COA LIGASE [ADP-FORMING]"/>
    <property type="match status" value="1"/>
</dbReference>
<dbReference type="InterPro" id="IPR043938">
    <property type="entry name" value="Ligase_CoA_dom"/>
</dbReference>
<evidence type="ECO:0000313" key="6">
    <source>
        <dbReference type="EMBL" id="MEW1973835.1"/>
    </source>
</evidence>
<dbReference type="SMART" id="SM00881">
    <property type="entry name" value="CoA_binding"/>
    <property type="match status" value="1"/>
</dbReference>